<dbReference type="GO" id="GO:0016491">
    <property type="term" value="F:oxidoreductase activity"/>
    <property type="evidence" value="ECO:0007669"/>
    <property type="project" value="InterPro"/>
</dbReference>
<dbReference type="SUPFAM" id="SSF55469">
    <property type="entry name" value="FMN-dependent nitroreductase-like"/>
    <property type="match status" value="1"/>
</dbReference>
<dbReference type="Pfam" id="PF00881">
    <property type="entry name" value="Nitroreductase"/>
    <property type="match status" value="1"/>
</dbReference>
<proteinExistence type="predicted"/>
<reference evidence="2 3" key="1">
    <citation type="submission" date="2019-05" db="EMBL/GenBank/DDBJ databases">
        <title>Draft Genome of Bradyrhizobium elkanii strain SEMIA 938, Used in Commercial Inoculants for Lupinus spp. in Brazil.</title>
        <authorList>
            <person name="Hungria M."/>
            <person name="Delamuta J.R.M."/>
            <person name="Ribeiro R.A."/>
            <person name="Nogueira M.A."/>
        </authorList>
    </citation>
    <scope>NUCLEOTIDE SEQUENCE [LARGE SCALE GENOMIC DNA]</scope>
    <source>
        <strain evidence="2 3">Semia 938</strain>
    </source>
</reference>
<protein>
    <submittedName>
        <fullName evidence="2">Nitroreductase family protein</fullName>
    </submittedName>
</protein>
<dbReference type="InterPro" id="IPR000415">
    <property type="entry name" value="Nitroreductase-like"/>
</dbReference>
<sequence>MLTYSKLDTVTAIYKRRAVRSYTPEKLERATIKHLLDAAVQAPTALHAEPWAFVVIQDKARLRRYSDRAKTLLLDQQQAISHLQSAEPRALAMLSNPDFNIFYDAGALIVVCCKAKGPFVEADCWLAAENLMLAATAEGLGTCCIGFAVGLLNMPDVKAELGIPEGGAAVAPIIVGFPREIADSASRKPPVVLRWVP</sequence>
<dbReference type="Gene3D" id="3.40.109.10">
    <property type="entry name" value="NADH Oxidase"/>
    <property type="match status" value="1"/>
</dbReference>
<feature type="domain" description="Nitroreductase" evidence="1">
    <location>
        <begin position="13"/>
        <end position="176"/>
    </location>
</feature>
<organism evidence="2 3">
    <name type="scientific">Bradyrhizobium elkanii</name>
    <dbReference type="NCBI Taxonomy" id="29448"/>
    <lineage>
        <taxon>Bacteria</taxon>
        <taxon>Pseudomonadati</taxon>
        <taxon>Pseudomonadota</taxon>
        <taxon>Alphaproteobacteria</taxon>
        <taxon>Hyphomicrobiales</taxon>
        <taxon>Nitrobacteraceae</taxon>
        <taxon>Bradyrhizobium</taxon>
    </lineage>
</organism>
<comment type="caution">
    <text evidence="2">The sequence shown here is derived from an EMBL/GenBank/DDBJ whole genome shotgun (WGS) entry which is preliminary data.</text>
</comment>
<dbReference type="AlphaFoldDB" id="A0A4U6S0U3"/>
<name>A0A4U6S0U3_BRAEL</name>
<dbReference type="PANTHER" id="PTHR23026">
    <property type="entry name" value="NADPH NITROREDUCTASE"/>
    <property type="match status" value="1"/>
</dbReference>
<gene>
    <name evidence="2" type="ORF">FDV58_13810</name>
</gene>
<evidence type="ECO:0000313" key="3">
    <source>
        <dbReference type="Proteomes" id="UP000305095"/>
    </source>
</evidence>
<dbReference type="EMBL" id="SZZP01000007">
    <property type="protein sequence ID" value="TKV81194.1"/>
    <property type="molecule type" value="Genomic_DNA"/>
</dbReference>
<dbReference type="InterPro" id="IPR050627">
    <property type="entry name" value="Nitroreductase/BluB"/>
</dbReference>
<evidence type="ECO:0000313" key="2">
    <source>
        <dbReference type="EMBL" id="TKV81194.1"/>
    </source>
</evidence>
<evidence type="ECO:0000259" key="1">
    <source>
        <dbReference type="Pfam" id="PF00881"/>
    </source>
</evidence>
<accession>A0A4U6S0U3</accession>
<dbReference type="PANTHER" id="PTHR23026:SF123">
    <property type="entry name" value="NAD(P)H NITROREDUCTASE RV3131-RELATED"/>
    <property type="match status" value="1"/>
</dbReference>
<dbReference type="Proteomes" id="UP000305095">
    <property type="component" value="Unassembled WGS sequence"/>
</dbReference>
<dbReference type="InterPro" id="IPR029479">
    <property type="entry name" value="Nitroreductase"/>
</dbReference>